<comment type="cofactor">
    <cofactor evidence="1">
        <name>Fe(2+)</name>
        <dbReference type="ChEBI" id="CHEBI:29033"/>
    </cofactor>
</comment>
<dbReference type="PANTHER" id="PTHR30468:SF5">
    <property type="entry name" value="ALPHA-KETOGLUTARATE-DEPENDENT SULFATE ESTER DIOXYGENASE"/>
    <property type="match status" value="1"/>
</dbReference>
<keyword evidence="3" id="KW-0479">Metal-binding</keyword>
<evidence type="ECO:0000313" key="8">
    <source>
        <dbReference type="EMBL" id="QFR02741.1"/>
    </source>
</evidence>
<evidence type="ECO:0000313" key="9">
    <source>
        <dbReference type="Proteomes" id="UP000327294"/>
    </source>
</evidence>
<dbReference type="Pfam" id="PF02668">
    <property type="entry name" value="TauD"/>
    <property type="match status" value="1"/>
</dbReference>
<dbReference type="PANTHER" id="PTHR30468">
    <property type="entry name" value="ALPHA-KETOGLUTARATE-DEPENDENT SULFONATE DIOXYGENASE"/>
    <property type="match status" value="1"/>
</dbReference>
<dbReference type="SUPFAM" id="SSF51197">
    <property type="entry name" value="Clavaminate synthase-like"/>
    <property type="match status" value="1"/>
</dbReference>
<dbReference type="InterPro" id="IPR042098">
    <property type="entry name" value="TauD-like_sf"/>
</dbReference>
<name>A0A5P8KI87_9ACTN</name>
<keyword evidence="6" id="KW-0408">Iron</keyword>
<keyword evidence="5" id="KW-0560">Oxidoreductase</keyword>
<dbReference type="EMBL" id="CP045096">
    <property type="protein sequence ID" value="QFR02741.1"/>
    <property type="molecule type" value="Genomic_DNA"/>
</dbReference>
<reference evidence="8 9" key="1">
    <citation type="submission" date="2019-10" db="EMBL/GenBank/DDBJ databases">
        <title>Streptomyces sp. strain GY16 isolated from leaves of Broussonetia papyrifera.</title>
        <authorList>
            <person name="Mo P."/>
        </authorList>
    </citation>
    <scope>NUCLEOTIDE SEQUENCE [LARGE SCALE GENOMIC DNA]</scope>
    <source>
        <strain evidence="8 9">GY16</strain>
    </source>
</reference>
<proteinExistence type="inferred from homology"/>
<accession>A0A5P8KI87</accession>
<dbReference type="Gene3D" id="3.60.130.10">
    <property type="entry name" value="Clavaminate synthase-like"/>
    <property type="match status" value="1"/>
</dbReference>
<evidence type="ECO:0000256" key="4">
    <source>
        <dbReference type="ARBA" id="ARBA00022964"/>
    </source>
</evidence>
<dbReference type="GO" id="GO:0005737">
    <property type="term" value="C:cytoplasm"/>
    <property type="evidence" value="ECO:0007669"/>
    <property type="project" value="TreeGrafter"/>
</dbReference>
<sequence length="338" mass="37292">MHAEEPDGLTSGGGLDVRPAGLDVRPAGLDVRPASGYIGADIHGVDLAGPLDDATVAGVRAALLRWKVVFFRGQKLDHEGQIAFARRFGEPIRLRSRGSVSPAGHPEIETTADRQELGRKHGMDQAEWLERRRHSTLRGWHADHTARIDPPALTLLRAERVPPYGGDTTWANLAAAYAGLSEPVRRFADGLRAEHRLGVGYLARSGPDPYLRHLQDHQVASVHPVVRVHPESGERILYVNPYYVENIVDVTRAESRLLLEMFVEQITRPEYTVRFRWEPGSVALWDNRATVHLAPSDTAHLDFPRIMHRVMVAGDPPVGVDGTPSKSLCGAPLHERAG</sequence>
<keyword evidence="9" id="KW-1185">Reference proteome</keyword>
<dbReference type="InterPro" id="IPR003819">
    <property type="entry name" value="TauD/TfdA-like"/>
</dbReference>
<dbReference type="Proteomes" id="UP000327294">
    <property type="component" value="Chromosome"/>
</dbReference>
<evidence type="ECO:0000256" key="5">
    <source>
        <dbReference type="ARBA" id="ARBA00023002"/>
    </source>
</evidence>
<dbReference type="InterPro" id="IPR051323">
    <property type="entry name" value="AtsK-like"/>
</dbReference>
<evidence type="ECO:0000256" key="1">
    <source>
        <dbReference type="ARBA" id="ARBA00001954"/>
    </source>
</evidence>
<evidence type="ECO:0000256" key="3">
    <source>
        <dbReference type="ARBA" id="ARBA00022723"/>
    </source>
</evidence>
<dbReference type="KEGG" id="sphv:F9278_22960"/>
<keyword evidence="4 8" id="KW-0223">Dioxygenase</keyword>
<dbReference type="GO" id="GO:0016706">
    <property type="term" value="F:2-oxoglutarate-dependent dioxygenase activity"/>
    <property type="evidence" value="ECO:0007669"/>
    <property type="project" value="TreeGrafter"/>
</dbReference>
<feature type="domain" description="TauD/TfdA-like" evidence="7">
    <location>
        <begin position="31"/>
        <end position="311"/>
    </location>
</feature>
<protein>
    <submittedName>
        <fullName evidence="8">TauD/TfdA family dioxygenase</fullName>
    </submittedName>
</protein>
<evidence type="ECO:0000256" key="2">
    <source>
        <dbReference type="ARBA" id="ARBA00005896"/>
    </source>
</evidence>
<dbReference type="GO" id="GO:0046872">
    <property type="term" value="F:metal ion binding"/>
    <property type="evidence" value="ECO:0007669"/>
    <property type="project" value="UniProtKB-KW"/>
</dbReference>
<dbReference type="AlphaFoldDB" id="A0A5P8KI87"/>
<comment type="similarity">
    <text evidence="2">Belongs to the TfdA dioxygenase family.</text>
</comment>
<evidence type="ECO:0000259" key="7">
    <source>
        <dbReference type="Pfam" id="PF02668"/>
    </source>
</evidence>
<organism evidence="8 9">
    <name type="scientific">Streptomyces phaeolivaceus</name>
    <dbReference type="NCBI Taxonomy" id="2653200"/>
    <lineage>
        <taxon>Bacteria</taxon>
        <taxon>Bacillati</taxon>
        <taxon>Actinomycetota</taxon>
        <taxon>Actinomycetes</taxon>
        <taxon>Kitasatosporales</taxon>
        <taxon>Streptomycetaceae</taxon>
        <taxon>Streptomyces</taxon>
    </lineage>
</organism>
<evidence type="ECO:0000256" key="6">
    <source>
        <dbReference type="ARBA" id="ARBA00023004"/>
    </source>
</evidence>
<gene>
    <name evidence="8" type="ORF">F9278_22960</name>
</gene>